<evidence type="ECO:0000313" key="5">
    <source>
        <dbReference type="EMBL" id="SBR67297.1"/>
    </source>
</evidence>
<keyword evidence="2" id="KW-0863">Zinc-finger</keyword>
<name>A0A1A8NEP0_9TELE</name>
<reference evidence="5" key="1">
    <citation type="submission" date="2016-05" db="EMBL/GenBank/DDBJ databases">
        <authorList>
            <person name="Lavstsen T."/>
            <person name="Jespersen J.S."/>
        </authorList>
    </citation>
    <scope>NUCLEOTIDE SEQUENCE</scope>
    <source>
        <tissue evidence="5">Brain</tissue>
    </source>
</reference>
<feature type="non-terminal residue" evidence="5">
    <location>
        <position position="59"/>
    </location>
</feature>
<evidence type="ECO:0000256" key="3">
    <source>
        <dbReference type="ARBA" id="ARBA00022833"/>
    </source>
</evidence>
<organism evidence="5">
    <name type="scientific">Nothobranchius pienaari</name>
    <dbReference type="NCBI Taxonomy" id="704102"/>
    <lineage>
        <taxon>Eukaryota</taxon>
        <taxon>Metazoa</taxon>
        <taxon>Chordata</taxon>
        <taxon>Craniata</taxon>
        <taxon>Vertebrata</taxon>
        <taxon>Euteleostomi</taxon>
        <taxon>Actinopterygii</taxon>
        <taxon>Neopterygii</taxon>
        <taxon>Teleostei</taxon>
        <taxon>Neoteleostei</taxon>
        <taxon>Acanthomorphata</taxon>
        <taxon>Ovalentaria</taxon>
        <taxon>Atherinomorphae</taxon>
        <taxon>Cyprinodontiformes</taxon>
        <taxon>Nothobranchiidae</taxon>
        <taxon>Nothobranchius</taxon>
    </lineage>
</organism>
<dbReference type="AlphaFoldDB" id="A0A1A8NEP0"/>
<gene>
    <name evidence="5" type="primary">ZBED4</name>
</gene>
<evidence type="ECO:0000259" key="4">
    <source>
        <dbReference type="Pfam" id="PF02892"/>
    </source>
</evidence>
<evidence type="ECO:0000256" key="1">
    <source>
        <dbReference type="ARBA" id="ARBA00022723"/>
    </source>
</evidence>
<feature type="non-terminal residue" evidence="5">
    <location>
        <position position="1"/>
    </location>
</feature>
<feature type="domain" description="BED-type" evidence="4">
    <location>
        <begin position="39"/>
        <end position="58"/>
    </location>
</feature>
<dbReference type="InterPro" id="IPR003656">
    <property type="entry name" value="Znf_BED"/>
</dbReference>
<dbReference type="EMBL" id="HAEG01002456">
    <property type="protein sequence ID" value="SBR67297.1"/>
    <property type="molecule type" value="Transcribed_RNA"/>
</dbReference>
<proteinExistence type="predicted"/>
<keyword evidence="3" id="KW-0862">Zinc</keyword>
<reference evidence="5" key="2">
    <citation type="submission" date="2016-06" db="EMBL/GenBank/DDBJ databases">
        <title>The genome of a short-lived fish provides insights into sex chromosome evolution and the genetic control of aging.</title>
        <authorList>
            <person name="Reichwald K."/>
            <person name="Felder M."/>
            <person name="Petzold A."/>
            <person name="Koch P."/>
            <person name="Groth M."/>
            <person name="Platzer M."/>
        </authorList>
    </citation>
    <scope>NUCLEOTIDE SEQUENCE</scope>
    <source>
        <tissue evidence="5">Brain</tissue>
    </source>
</reference>
<dbReference type="GO" id="GO:0008270">
    <property type="term" value="F:zinc ion binding"/>
    <property type="evidence" value="ECO:0007669"/>
    <property type="project" value="UniProtKB-KW"/>
</dbReference>
<sequence>AASKGLITGAECPPPGSQLQLRAGREKAMRHGINNMLAVWNYFKADEDDKTKADCKLCS</sequence>
<keyword evidence="1" id="KW-0479">Metal-binding</keyword>
<evidence type="ECO:0000256" key="2">
    <source>
        <dbReference type="ARBA" id="ARBA00022771"/>
    </source>
</evidence>
<protein>
    <submittedName>
        <fullName evidence="5">Zinc finger, BED domain containing 4</fullName>
    </submittedName>
</protein>
<accession>A0A1A8NEP0</accession>
<dbReference type="GO" id="GO:0003677">
    <property type="term" value="F:DNA binding"/>
    <property type="evidence" value="ECO:0007669"/>
    <property type="project" value="InterPro"/>
</dbReference>
<dbReference type="Pfam" id="PF02892">
    <property type="entry name" value="zf-BED"/>
    <property type="match status" value="1"/>
</dbReference>